<evidence type="ECO:0000313" key="1">
    <source>
        <dbReference type="EMBL" id="MFC5543765.1"/>
    </source>
</evidence>
<protein>
    <submittedName>
        <fullName evidence="1">ParD-like family protein</fullName>
    </submittedName>
</protein>
<dbReference type="Proteomes" id="UP001596055">
    <property type="component" value="Unassembled WGS sequence"/>
</dbReference>
<keyword evidence="2" id="KW-1185">Reference proteome</keyword>
<dbReference type="EMBL" id="JBHSNL010000001">
    <property type="protein sequence ID" value="MFC5543765.1"/>
    <property type="molecule type" value="Genomic_DNA"/>
</dbReference>
<evidence type="ECO:0000313" key="2">
    <source>
        <dbReference type="Proteomes" id="UP001596055"/>
    </source>
</evidence>
<reference evidence="2" key="1">
    <citation type="journal article" date="2019" name="Int. J. Syst. Evol. Microbiol.">
        <title>The Global Catalogue of Microorganisms (GCM) 10K type strain sequencing project: providing services to taxonomists for standard genome sequencing and annotation.</title>
        <authorList>
            <consortium name="The Broad Institute Genomics Platform"/>
            <consortium name="The Broad Institute Genome Sequencing Center for Infectious Disease"/>
            <person name="Wu L."/>
            <person name="Ma J."/>
        </authorList>
    </citation>
    <scope>NUCLEOTIDE SEQUENCE [LARGE SCALE GENOMIC DNA]</scope>
    <source>
        <strain evidence="2">CGMCC 4.1799</strain>
    </source>
</reference>
<comment type="caution">
    <text evidence="1">The sequence shown here is derived from an EMBL/GenBank/DDBJ whole genome shotgun (WGS) entry which is preliminary data.</text>
</comment>
<proteinExistence type="predicted"/>
<dbReference type="InterPro" id="IPR021831">
    <property type="entry name" value="ParD-like"/>
</dbReference>
<name>A0ABW0RK18_9GAMM</name>
<dbReference type="Pfam" id="PF11903">
    <property type="entry name" value="ParD_like"/>
    <property type="match status" value="1"/>
</dbReference>
<gene>
    <name evidence="1" type="ORF">ACFPQA_01755</name>
</gene>
<sequence length="139" mass="15262">MAKAQSPLRLEAGLVEKATLTGRQMHRSTAEQIEYWAEIGQRVSRVLSPEMLTRICSGLARIQIEAIKGEPVNPDAVFAALEQRRQSGELARQVTGSRVRYQASASSPGLLEEIDGLGNVRIGQFLDGRFVPEETEATL</sequence>
<dbReference type="RefSeq" id="WP_248157709.1">
    <property type="nucleotide sequence ID" value="NZ_JAKZAJ010000003.1"/>
</dbReference>
<accession>A0ABW0RK18</accession>
<organism evidence="1 2">
    <name type="scientific">Marinobacter koreensis</name>
    <dbReference type="NCBI Taxonomy" id="335974"/>
    <lineage>
        <taxon>Bacteria</taxon>
        <taxon>Pseudomonadati</taxon>
        <taxon>Pseudomonadota</taxon>
        <taxon>Gammaproteobacteria</taxon>
        <taxon>Pseudomonadales</taxon>
        <taxon>Marinobacteraceae</taxon>
        <taxon>Marinobacter</taxon>
    </lineage>
</organism>